<dbReference type="SUPFAM" id="SSF52218">
    <property type="entry name" value="Flavoproteins"/>
    <property type="match status" value="1"/>
</dbReference>
<dbReference type="RefSeq" id="WP_003538848.1">
    <property type="nucleotide sequence ID" value="NZ_AP031443.1"/>
</dbReference>
<organism evidence="3 4">
    <name type="scientific">Thomasclavelia ramosa</name>
    <dbReference type="NCBI Taxonomy" id="1547"/>
    <lineage>
        <taxon>Bacteria</taxon>
        <taxon>Bacillati</taxon>
        <taxon>Bacillota</taxon>
        <taxon>Erysipelotrichia</taxon>
        <taxon>Erysipelotrichales</taxon>
        <taxon>Coprobacillaceae</taxon>
        <taxon>Thomasclavelia</taxon>
    </lineage>
</organism>
<dbReference type="EMBL" id="QUSL01000001">
    <property type="protein sequence ID" value="RGD87219.1"/>
    <property type="molecule type" value="Genomic_DNA"/>
</dbReference>
<accession>A0A3E3AGQ8</accession>
<dbReference type="Proteomes" id="UP000261032">
    <property type="component" value="Unassembled WGS sequence"/>
</dbReference>
<dbReference type="AlphaFoldDB" id="A0A3E3AGQ8"/>
<proteinExistence type="predicted"/>
<dbReference type="EMBL" id="JAQLKE010000004">
    <property type="protein sequence ID" value="MDB7082986.1"/>
    <property type="molecule type" value="Genomic_DNA"/>
</dbReference>
<dbReference type="Pfam" id="PF12724">
    <property type="entry name" value="Flavodoxin_5"/>
    <property type="match status" value="1"/>
</dbReference>
<dbReference type="GO" id="GO:0016651">
    <property type="term" value="F:oxidoreductase activity, acting on NAD(P)H"/>
    <property type="evidence" value="ECO:0007669"/>
    <property type="project" value="UniProtKB-ARBA"/>
</dbReference>
<protein>
    <submittedName>
        <fullName evidence="2">Flavodoxin family protein</fullName>
    </submittedName>
</protein>
<evidence type="ECO:0000259" key="1">
    <source>
        <dbReference type="Pfam" id="PF12724"/>
    </source>
</evidence>
<evidence type="ECO:0000313" key="4">
    <source>
        <dbReference type="Proteomes" id="UP000261032"/>
    </source>
</evidence>
<reference evidence="2" key="2">
    <citation type="submission" date="2023-01" db="EMBL/GenBank/DDBJ databases">
        <title>Human gut microbiome strain richness.</title>
        <authorList>
            <person name="Chen-Liaw A."/>
        </authorList>
    </citation>
    <scope>NUCLEOTIDE SEQUENCE</scope>
    <source>
        <strain evidence="2">1001217st2_G6_1001217B_191108</strain>
    </source>
</reference>
<reference evidence="3 4" key="1">
    <citation type="submission" date="2018-08" db="EMBL/GenBank/DDBJ databases">
        <title>A genome reference for cultivated species of the human gut microbiota.</title>
        <authorList>
            <person name="Zou Y."/>
            <person name="Xue W."/>
            <person name="Luo G."/>
        </authorList>
    </citation>
    <scope>NUCLEOTIDE SEQUENCE [LARGE SCALE GENOMIC DNA]</scope>
    <source>
        <strain evidence="3 4">OM06-4</strain>
    </source>
</reference>
<comment type="caution">
    <text evidence="3">The sequence shown here is derived from an EMBL/GenBank/DDBJ whole genome shotgun (WGS) entry which is preliminary data.</text>
</comment>
<dbReference type="InterPro" id="IPR026816">
    <property type="entry name" value="Flavodoxin_dom"/>
</dbReference>
<name>A0A3E3AGQ8_9FIRM</name>
<evidence type="ECO:0000313" key="3">
    <source>
        <dbReference type="EMBL" id="RGD87219.1"/>
    </source>
</evidence>
<feature type="domain" description="Flavodoxin" evidence="1">
    <location>
        <begin position="4"/>
        <end position="95"/>
    </location>
</feature>
<sequence length="136" mass="15186">MIEVIYKSKKNNKKIAKAIADELQVDAKNIKQVQDVKADILFLGCPILGGNIPEQVTRFVAQLDANKVKKVILFSANGFGTDQFTNVKAQLKEKGIIYGPVFSCKGSAFIFKNFGHPDKKDIQAAKKFAKEVLKWR</sequence>
<dbReference type="InterPro" id="IPR029039">
    <property type="entry name" value="Flavoprotein-like_sf"/>
</dbReference>
<dbReference type="GeneID" id="64196898"/>
<dbReference type="Proteomes" id="UP001211987">
    <property type="component" value="Unassembled WGS sequence"/>
</dbReference>
<gene>
    <name evidence="3" type="ORF">DXB93_00685</name>
    <name evidence="2" type="ORF">PM738_04160</name>
</gene>
<evidence type="ECO:0000313" key="2">
    <source>
        <dbReference type="EMBL" id="MDB7082986.1"/>
    </source>
</evidence>
<dbReference type="Gene3D" id="3.40.50.360">
    <property type="match status" value="1"/>
</dbReference>
<dbReference type="GO" id="GO:0010181">
    <property type="term" value="F:FMN binding"/>
    <property type="evidence" value="ECO:0007669"/>
    <property type="project" value="InterPro"/>
</dbReference>